<sequence length="135" mass="15369">MGWAQLLSWGLACPVLVFPCFIVTASSKMMWAIARRLISPKEKWVWKLDESSGYSGSSAYSRLRLVEDGTYDSIYEDFWSSKSLPSSMTTASRVSADRLPRRVNLEKRGIVMESSMCVLCGEEEELRSQVFFMCK</sequence>
<reference evidence="3 4" key="1">
    <citation type="submission" date="2024-01" db="EMBL/GenBank/DDBJ databases">
        <title>The genomes of 5 underutilized Papilionoideae crops provide insights into root nodulation and disease resistanc.</title>
        <authorList>
            <person name="Jiang F."/>
        </authorList>
    </citation>
    <scope>NUCLEOTIDE SEQUENCE [LARGE SCALE GENOMIC DNA]</scope>
    <source>
        <strain evidence="3">JINMINGXINNONG_FW02</strain>
        <tissue evidence="3">Leaves</tissue>
    </source>
</reference>
<keyword evidence="4" id="KW-1185">Reference proteome</keyword>
<feature type="transmembrane region" description="Helical" evidence="1">
    <location>
        <begin position="6"/>
        <end position="26"/>
    </location>
</feature>
<evidence type="ECO:0000313" key="4">
    <source>
        <dbReference type="Proteomes" id="UP001374584"/>
    </source>
</evidence>
<dbReference type="AlphaFoldDB" id="A0AAN9NHI2"/>
<evidence type="ECO:0000313" key="3">
    <source>
        <dbReference type="EMBL" id="KAK7373394.1"/>
    </source>
</evidence>
<dbReference type="InterPro" id="IPR026960">
    <property type="entry name" value="RVT-Znf"/>
</dbReference>
<evidence type="ECO:0000259" key="2">
    <source>
        <dbReference type="Pfam" id="PF13966"/>
    </source>
</evidence>
<keyword evidence="1" id="KW-0472">Membrane</keyword>
<proteinExistence type="predicted"/>
<dbReference type="Pfam" id="PF13966">
    <property type="entry name" value="zf-RVT"/>
    <property type="match status" value="1"/>
</dbReference>
<comment type="caution">
    <text evidence="3">The sequence shown here is derived from an EMBL/GenBank/DDBJ whole genome shotgun (WGS) entry which is preliminary data.</text>
</comment>
<dbReference type="Proteomes" id="UP001374584">
    <property type="component" value="Unassembled WGS sequence"/>
</dbReference>
<name>A0AAN9NHI2_PHACN</name>
<dbReference type="EMBL" id="JAYMYR010000003">
    <property type="protein sequence ID" value="KAK7373394.1"/>
    <property type="molecule type" value="Genomic_DNA"/>
</dbReference>
<keyword evidence="1" id="KW-0812">Transmembrane</keyword>
<accession>A0AAN9NHI2</accession>
<gene>
    <name evidence="3" type="ORF">VNO80_06800</name>
</gene>
<keyword evidence="1" id="KW-1133">Transmembrane helix</keyword>
<protein>
    <recommendedName>
        <fullName evidence="2">Reverse transcriptase zinc-binding domain-containing protein</fullName>
    </recommendedName>
</protein>
<feature type="domain" description="Reverse transcriptase zinc-binding" evidence="2">
    <location>
        <begin position="54"/>
        <end position="135"/>
    </location>
</feature>
<evidence type="ECO:0000256" key="1">
    <source>
        <dbReference type="SAM" id="Phobius"/>
    </source>
</evidence>
<organism evidence="3 4">
    <name type="scientific">Phaseolus coccineus</name>
    <name type="common">Scarlet runner bean</name>
    <name type="synonym">Phaseolus multiflorus</name>
    <dbReference type="NCBI Taxonomy" id="3886"/>
    <lineage>
        <taxon>Eukaryota</taxon>
        <taxon>Viridiplantae</taxon>
        <taxon>Streptophyta</taxon>
        <taxon>Embryophyta</taxon>
        <taxon>Tracheophyta</taxon>
        <taxon>Spermatophyta</taxon>
        <taxon>Magnoliopsida</taxon>
        <taxon>eudicotyledons</taxon>
        <taxon>Gunneridae</taxon>
        <taxon>Pentapetalae</taxon>
        <taxon>rosids</taxon>
        <taxon>fabids</taxon>
        <taxon>Fabales</taxon>
        <taxon>Fabaceae</taxon>
        <taxon>Papilionoideae</taxon>
        <taxon>50 kb inversion clade</taxon>
        <taxon>NPAAA clade</taxon>
        <taxon>indigoferoid/millettioid clade</taxon>
        <taxon>Phaseoleae</taxon>
        <taxon>Phaseolus</taxon>
    </lineage>
</organism>